<keyword evidence="1" id="KW-0547">Nucleotide-binding</keyword>
<dbReference type="SMART" id="SM00174">
    <property type="entry name" value="RHO"/>
    <property type="match status" value="1"/>
</dbReference>
<dbReference type="PROSITE" id="PS51419">
    <property type="entry name" value="RAB"/>
    <property type="match status" value="1"/>
</dbReference>
<dbReference type="InterPro" id="IPR001806">
    <property type="entry name" value="Small_GTPase"/>
</dbReference>
<dbReference type="PROSITE" id="PS51420">
    <property type="entry name" value="RHO"/>
    <property type="match status" value="1"/>
</dbReference>
<dbReference type="EMBL" id="CACRXK020001543">
    <property type="protein sequence ID" value="CAB3989742.1"/>
    <property type="molecule type" value="Genomic_DNA"/>
</dbReference>
<dbReference type="PANTHER" id="PTHR24072">
    <property type="entry name" value="RHO FAMILY GTPASE"/>
    <property type="match status" value="1"/>
</dbReference>
<dbReference type="OrthoDB" id="8830751at2759"/>
<keyword evidence="2" id="KW-0342">GTP-binding</keyword>
<proteinExistence type="predicted"/>
<dbReference type="GO" id="GO:0003924">
    <property type="term" value="F:GTPase activity"/>
    <property type="evidence" value="ECO:0007669"/>
    <property type="project" value="InterPro"/>
</dbReference>
<dbReference type="GO" id="GO:0007264">
    <property type="term" value="P:small GTPase-mediated signal transduction"/>
    <property type="evidence" value="ECO:0007669"/>
    <property type="project" value="InterPro"/>
</dbReference>
<dbReference type="InterPro" id="IPR027417">
    <property type="entry name" value="P-loop_NTPase"/>
</dbReference>
<dbReference type="AlphaFoldDB" id="A0A7D9HPM9"/>
<dbReference type="SUPFAM" id="SSF52540">
    <property type="entry name" value="P-loop containing nucleoside triphosphate hydrolases"/>
    <property type="match status" value="1"/>
</dbReference>
<dbReference type="Pfam" id="PF00071">
    <property type="entry name" value="Ras"/>
    <property type="match status" value="1"/>
</dbReference>
<keyword evidence="4" id="KW-1185">Reference proteome</keyword>
<dbReference type="PROSITE" id="PS51421">
    <property type="entry name" value="RAS"/>
    <property type="match status" value="1"/>
</dbReference>
<accession>A0A7D9HPM9</accession>
<dbReference type="Gene3D" id="3.40.50.300">
    <property type="entry name" value="P-loop containing nucleotide triphosphate hydrolases"/>
    <property type="match status" value="1"/>
</dbReference>
<gene>
    <name evidence="3" type="ORF">PACLA_8A034380</name>
</gene>
<evidence type="ECO:0000256" key="2">
    <source>
        <dbReference type="ARBA" id="ARBA00023134"/>
    </source>
</evidence>
<dbReference type="Proteomes" id="UP001152795">
    <property type="component" value="Unassembled WGS sequence"/>
</dbReference>
<dbReference type="SMART" id="SM00173">
    <property type="entry name" value="RAS"/>
    <property type="match status" value="1"/>
</dbReference>
<evidence type="ECO:0000313" key="4">
    <source>
        <dbReference type="Proteomes" id="UP001152795"/>
    </source>
</evidence>
<dbReference type="SMART" id="SM00175">
    <property type="entry name" value="RAB"/>
    <property type="match status" value="1"/>
</dbReference>
<organism evidence="3 4">
    <name type="scientific">Paramuricea clavata</name>
    <name type="common">Red gorgonian</name>
    <name type="synonym">Violescent sea-whip</name>
    <dbReference type="NCBI Taxonomy" id="317549"/>
    <lineage>
        <taxon>Eukaryota</taxon>
        <taxon>Metazoa</taxon>
        <taxon>Cnidaria</taxon>
        <taxon>Anthozoa</taxon>
        <taxon>Octocorallia</taxon>
        <taxon>Malacalcyonacea</taxon>
        <taxon>Plexauridae</taxon>
        <taxon>Paramuricea</taxon>
    </lineage>
</organism>
<comment type="caution">
    <text evidence="3">The sequence shown here is derived from an EMBL/GenBank/DDBJ whole genome shotgun (WGS) entry which is preliminary data.</text>
</comment>
<protein>
    <submittedName>
        <fullName evidence="3">GTP-binding RHO1-like isoform X1</fullName>
    </submittedName>
</protein>
<name>A0A7D9HPM9_PARCT</name>
<reference evidence="3" key="1">
    <citation type="submission" date="2020-04" db="EMBL/GenBank/DDBJ databases">
        <authorList>
            <person name="Alioto T."/>
            <person name="Alioto T."/>
            <person name="Gomez Garrido J."/>
        </authorList>
    </citation>
    <scope>NUCLEOTIDE SEQUENCE</scope>
    <source>
        <strain evidence="3">A484AB</strain>
    </source>
</reference>
<dbReference type="GO" id="GO:0005525">
    <property type="term" value="F:GTP binding"/>
    <property type="evidence" value="ECO:0007669"/>
    <property type="project" value="UniProtKB-KW"/>
</dbReference>
<dbReference type="InterPro" id="IPR003578">
    <property type="entry name" value="Small_GTPase_Rho"/>
</dbReference>
<evidence type="ECO:0000256" key="1">
    <source>
        <dbReference type="ARBA" id="ARBA00022741"/>
    </source>
</evidence>
<sequence>MARPRRNAALPILPLVGKTEDSSNCSDSNTQIYLTPPCATTDYEDNARGEPASVERYKLVVVGDEECGKTALLNSLVKSPDFESPNALRGMQSPSALRGMQSPSALRGMQSPSVLRGMQSPSALRGMQSPSALQGMQSPNALRGMQSPSALRGMQSPSALRGMQSPNALRGMQSPSALRGMQSPSALRGMQFRECRPVVDDSFTTFDECVTDIKTPQEHVEFTLYEITGMDDYRSFRLELYRGAEVFLVCFDIGRPATLHSVVHKWSSEITHEYPDVPFLLIGCKNDLRTDSAVFSTSNGHNTTDEAESVSRLKAETVAQSIGAKAYVECCAKTRWNIDRVFKAAAEAILTKDDEKTDLHHTKHNSVLRRFSRLTSERNHSSLKRGSIFSFVVGSNA</sequence>
<evidence type="ECO:0000313" key="3">
    <source>
        <dbReference type="EMBL" id="CAB3989742.1"/>
    </source>
</evidence>